<evidence type="ECO:0000256" key="1">
    <source>
        <dbReference type="ARBA" id="ARBA00022741"/>
    </source>
</evidence>
<dbReference type="PANTHER" id="PTHR34698">
    <property type="entry name" value="5-OXOPROLINASE SUBUNIT B"/>
    <property type="match status" value="1"/>
</dbReference>
<keyword evidence="1" id="KW-0547">Nucleotide-binding</keyword>
<gene>
    <name evidence="5" type="ORF">J2782_003353</name>
</gene>
<evidence type="ECO:0000256" key="2">
    <source>
        <dbReference type="ARBA" id="ARBA00022801"/>
    </source>
</evidence>
<evidence type="ECO:0000259" key="4">
    <source>
        <dbReference type="SMART" id="SM00796"/>
    </source>
</evidence>
<dbReference type="SMART" id="SM00796">
    <property type="entry name" value="AHS1"/>
    <property type="match status" value="1"/>
</dbReference>
<dbReference type="Pfam" id="PF02682">
    <property type="entry name" value="CT_C_D"/>
    <property type="match status" value="1"/>
</dbReference>
<sequence length="221" mass="23671">MTDAAALLISDMGERAILCQLPPAALSVQTQERFWALSEELEKFKGVGENIPGMNNLLVGYDANILSRDALVSHITLLWSGANSRPRAGKLIEIPVRYGGTCGEDLPVLAQSKGLSAEEFVHLHAGGDYIVYALGSQPGFGYLGGLDPLLSTPRRDTPRLSVKAGSVIIGGGQTAVQARTSPSGWHVIGETDLEFFNIDHPSPALLTPGDRVRFIIENIQP</sequence>
<name>A0ABU1MC34_9HYPH</name>
<dbReference type="InterPro" id="IPR003833">
    <property type="entry name" value="CT_C_D"/>
</dbReference>
<dbReference type="PANTHER" id="PTHR34698:SF2">
    <property type="entry name" value="5-OXOPROLINASE SUBUNIT B"/>
    <property type="match status" value="1"/>
</dbReference>
<keyword evidence="5" id="KW-0649">Protein kinase inhibitor</keyword>
<dbReference type="InterPro" id="IPR029000">
    <property type="entry name" value="Cyclophilin-like_dom_sf"/>
</dbReference>
<proteinExistence type="predicted"/>
<dbReference type="InterPro" id="IPR010016">
    <property type="entry name" value="PxpB"/>
</dbReference>
<dbReference type="GO" id="GO:0004860">
    <property type="term" value="F:protein kinase inhibitor activity"/>
    <property type="evidence" value="ECO:0007669"/>
    <property type="project" value="UniProtKB-KW"/>
</dbReference>
<dbReference type="Proteomes" id="UP001184614">
    <property type="component" value="Unassembled WGS sequence"/>
</dbReference>
<dbReference type="EMBL" id="JAVDQT010000006">
    <property type="protein sequence ID" value="MDR6433607.1"/>
    <property type="molecule type" value="Genomic_DNA"/>
</dbReference>
<dbReference type="NCBIfam" id="TIGR00370">
    <property type="entry name" value="5-oxoprolinase subunit PxpB"/>
    <property type="match status" value="1"/>
</dbReference>
<dbReference type="SUPFAM" id="SSF160467">
    <property type="entry name" value="PH0987 N-terminal domain-like"/>
    <property type="match status" value="1"/>
</dbReference>
<dbReference type="Gene3D" id="2.40.100.10">
    <property type="entry name" value="Cyclophilin-like"/>
    <property type="match status" value="1"/>
</dbReference>
<feature type="domain" description="Carboxyltransferase" evidence="4">
    <location>
        <begin position="7"/>
        <end position="206"/>
    </location>
</feature>
<evidence type="ECO:0000313" key="6">
    <source>
        <dbReference type="Proteomes" id="UP001184614"/>
    </source>
</evidence>
<comment type="caution">
    <text evidence="5">The sequence shown here is derived from an EMBL/GenBank/DDBJ whole genome shotgun (WGS) entry which is preliminary data.</text>
</comment>
<keyword evidence="3" id="KW-0067">ATP-binding</keyword>
<evidence type="ECO:0000256" key="3">
    <source>
        <dbReference type="ARBA" id="ARBA00022840"/>
    </source>
</evidence>
<accession>A0ABU1MC34</accession>
<keyword evidence="2" id="KW-0378">Hydrolase</keyword>
<evidence type="ECO:0000313" key="5">
    <source>
        <dbReference type="EMBL" id="MDR6433607.1"/>
    </source>
</evidence>
<dbReference type="Gene3D" id="3.30.1360.40">
    <property type="match status" value="1"/>
</dbReference>
<protein>
    <submittedName>
        <fullName evidence="5">KipI family sensor histidine kinase inhibitor</fullName>
    </submittedName>
</protein>
<keyword evidence="6" id="KW-1185">Reference proteome</keyword>
<dbReference type="SUPFAM" id="SSF50891">
    <property type="entry name" value="Cyclophilin-like"/>
    <property type="match status" value="1"/>
</dbReference>
<dbReference type="RefSeq" id="WP_310014551.1">
    <property type="nucleotide sequence ID" value="NZ_JAVDQT010000006.1"/>
</dbReference>
<organism evidence="5 6">
    <name type="scientific">Brucella pseudogrignonensis</name>
    <dbReference type="NCBI Taxonomy" id="419475"/>
    <lineage>
        <taxon>Bacteria</taxon>
        <taxon>Pseudomonadati</taxon>
        <taxon>Pseudomonadota</taxon>
        <taxon>Alphaproteobacteria</taxon>
        <taxon>Hyphomicrobiales</taxon>
        <taxon>Brucellaceae</taxon>
        <taxon>Brucella/Ochrobactrum group</taxon>
        <taxon>Brucella</taxon>
    </lineage>
</organism>
<reference evidence="5 6" key="1">
    <citation type="submission" date="2023-07" db="EMBL/GenBank/DDBJ databases">
        <title>Sorghum-associated microbial communities from plants grown in Nebraska, USA.</title>
        <authorList>
            <person name="Schachtman D."/>
        </authorList>
    </citation>
    <scope>NUCLEOTIDE SEQUENCE [LARGE SCALE GENOMIC DNA]</scope>
    <source>
        <strain evidence="5 6">DS1730</strain>
    </source>
</reference>